<sequence length="36" mass="4446">KRDTPNGFRKWGFRQRFLKFLLLILSRVIELTIDMH</sequence>
<evidence type="ECO:0000313" key="2">
    <source>
        <dbReference type="Proteomes" id="UP000588083"/>
    </source>
</evidence>
<name>A0A6V8PH36_9ACTN</name>
<feature type="non-terminal residue" evidence="1">
    <location>
        <position position="1"/>
    </location>
</feature>
<evidence type="ECO:0008006" key="3">
    <source>
        <dbReference type="Google" id="ProtNLM"/>
    </source>
</evidence>
<dbReference type="Proteomes" id="UP000588083">
    <property type="component" value="Unassembled WGS sequence"/>
</dbReference>
<proteinExistence type="predicted"/>
<evidence type="ECO:0000313" key="1">
    <source>
        <dbReference type="EMBL" id="GFP31577.1"/>
    </source>
</evidence>
<organism evidence="1 2">
    <name type="scientific">Candidatus Hakubella thermalkaliphila</name>
    <dbReference type="NCBI Taxonomy" id="2754717"/>
    <lineage>
        <taxon>Bacteria</taxon>
        <taxon>Bacillati</taxon>
        <taxon>Actinomycetota</taxon>
        <taxon>Actinomycetota incertae sedis</taxon>
        <taxon>Candidatus Hakubellales</taxon>
        <taxon>Candidatus Hakubellaceae</taxon>
        <taxon>Candidatus Hakubella</taxon>
    </lineage>
</organism>
<accession>A0A6V8PH36</accession>
<keyword evidence="2" id="KW-1185">Reference proteome</keyword>
<gene>
    <name evidence="1" type="ORF">HKBW3S34_02497</name>
</gene>
<reference evidence="1 2" key="1">
    <citation type="journal article" date="2020" name="Front. Microbiol.">
        <title>Single-cell genomics of novel Actinobacteria with the Wood-Ljungdahl pathway discovered in a serpentinizing system.</title>
        <authorList>
            <person name="Merino N."/>
            <person name="Kawai M."/>
            <person name="Boyd E.S."/>
            <person name="Colman D.R."/>
            <person name="McGlynn S.E."/>
            <person name="Nealson K.H."/>
            <person name="Kurokawa K."/>
            <person name="Hongoh Y."/>
        </authorList>
    </citation>
    <scope>NUCLEOTIDE SEQUENCE [LARGE SCALE GENOMIC DNA]</scope>
    <source>
        <strain evidence="1 2">S34</strain>
    </source>
</reference>
<protein>
    <recommendedName>
        <fullName evidence="3">Transposase</fullName>
    </recommendedName>
</protein>
<dbReference type="AlphaFoldDB" id="A0A6V8PH36"/>
<dbReference type="EMBL" id="BLRZ01000419">
    <property type="protein sequence ID" value="GFP31577.1"/>
    <property type="molecule type" value="Genomic_DNA"/>
</dbReference>
<comment type="caution">
    <text evidence="1">The sequence shown here is derived from an EMBL/GenBank/DDBJ whole genome shotgun (WGS) entry which is preliminary data.</text>
</comment>